<reference evidence="1 2" key="1">
    <citation type="submission" date="2014-10" db="EMBL/GenBank/DDBJ databases">
        <title>Draft genome of the hookworm Ancylostoma caninum.</title>
        <authorList>
            <person name="Mitreva M."/>
        </authorList>
    </citation>
    <scope>NUCLEOTIDE SEQUENCE [LARGE SCALE GENOMIC DNA]</scope>
    <source>
        <strain evidence="1 2">Baltimore</strain>
    </source>
</reference>
<name>A0A368FN79_ANCCA</name>
<dbReference type="AlphaFoldDB" id="A0A368FN79"/>
<accession>A0A368FN79</accession>
<organism evidence="1 2">
    <name type="scientific">Ancylostoma caninum</name>
    <name type="common">Dog hookworm</name>
    <dbReference type="NCBI Taxonomy" id="29170"/>
    <lineage>
        <taxon>Eukaryota</taxon>
        <taxon>Metazoa</taxon>
        <taxon>Ecdysozoa</taxon>
        <taxon>Nematoda</taxon>
        <taxon>Chromadorea</taxon>
        <taxon>Rhabditida</taxon>
        <taxon>Rhabditina</taxon>
        <taxon>Rhabditomorpha</taxon>
        <taxon>Strongyloidea</taxon>
        <taxon>Ancylostomatidae</taxon>
        <taxon>Ancylostomatinae</taxon>
        <taxon>Ancylostoma</taxon>
    </lineage>
</organism>
<dbReference type="EMBL" id="JOJR01000886">
    <property type="protein sequence ID" value="RCN33646.1"/>
    <property type="molecule type" value="Genomic_DNA"/>
</dbReference>
<dbReference type="OrthoDB" id="25039at2759"/>
<evidence type="ECO:0000313" key="1">
    <source>
        <dbReference type="EMBL" id="RCN33646.1"/>
    </source>
</evidence>
<gene>
    <name evidence="1" type="ORF">ANCCAN_20520</name>
</gene>
<protein>
    <submittedName>
        <fullName evidence="1">Uncharacterized protein</fullName>
    </submittedName>
</protein>
<evidence type="ECO:0000313" key="2">
    <source>
        <dbReference type="Proteomes" id="UP000252519"/>
    </source>
</evidence>
<feature type="non-terminal residue" evidence="1">
    <location>
        <position position="65"/>
    </location>
</feature>
<dbReference type="Proteomes" id="UP000252519">
    <property type="component" value="Unassembled WGS sequence"/>
</dbReference>
<proteinExistence type="predicted"/>
<sequence>MYNFSVASFSPLRYWNVFGPGPMAETPSDFKDYRAFGPWKTPSSKQFGQQESVCGQTLNRCSNCS</sequence>
<comment type="caution">
    <text evidence="1">The sequence shown here is derived from an EMBL/GenBank/DDBJ whole genome shotgun (WGS) entry which is preliminary data.</text>
</comment>
<keyword evidence="2" id="KW-1185">Reference proteome</keyword>